<dbReference type="Proteomes" id="UP001153076">
    <property type="component" value="Unassembled WGS sequence"/>
</dbReference>
<proteinExistence type="predicted"/>
<dbReference type="EMBL" id="JAKOGI010002190">
    <property type="protein sequence ID" value="KAJ8422643.1"/>
    <property type="molecule type" value="Genomic_DNA"/>
</dbReference>
<dbReference type="PANTHER" id="PTHR12277:SF81">
    <property type="entry name" value="PROTEIN ABHD13"/>
    <property type="match status" value="1"/>
</dbReference>
<keyword evidence="3" id="KW-1185">Reference proteome</keyword>
<evidence type="ECO:0000313" key="2">
    <source>
        <dbReference type="EMBL" id="KAJ8422643.1"/>
    </source>
</evidence>
<dbReference type="InterPro" id="IPR029058">
    <property type="entry name" value="AB_hydrolase_fold"/>
</dbReference>
<feature type="region of interest" description="Disordered" evidence="1">
    <location>
        <begin position="176"/>
        <end position="195"/>
    </location>
</feature>
<dbReference type="PANTHER" id="PTHR12277">
    <property type="entry name" value="ALPHA/BETA HYDROLASE DOMAIN-CONTAINING PROTEIN"/>
    <property type="match status" value="1"/>
</dbReference>
<protein>
    <submittedName>
        <fullName evidence="2">Uncharacterized protein</fullName>
    </submittedName>
</protein>
<dbReference type="SUPFAM" id="SSF53474">
    <property type="entry name" value="alpha/beta-Hydrolases"/>
    <property type="match status" value="1"/>
</dbReference>
<accession>A0A9Q1JKR3</accession>
<gene>
    <name evidence="2" type="ORF">Cgig2_030322</name>
</gene>
<comment type="caution">
    <text evidence="2">The sequence shown here is derived from an EMBL/GenBank/DDBJ whole genome shotgun (WGS) entry which is preliminary data.</text>
</comment>
<sequence>MHEFEVQYVFRIFLSIQGIREVNCAALHDANVEELRACFPKRCKGTSDEAVDWSHGKQLYELCKEKYEPLWLTGGNHNNLELHPEYITHLKKFISTVERPPSERNNYRKSTDQFNHIRASTDKFDLLRKSTDRKDKPRPSTEKSEKLKSKFARNYEKIERCRMSFGHLERLKKAVDGDEKPCKSIENARKSVDGL</sequence>
<feature type="region of interest" description="Disordered" evidence="1">
    <location>
        <begin position="125"/>
        <end position="149"/>
    </location>
</feature>
<dbReference type="AlphaFoldDB" id="A0A9Q1JKR3"/>
<evidence type="ECO:0000256" key="1">
    <source>
        <dbReference type="SAM" id="MobiDB-lite"/>
    </source>
</evidence>
<organism evidence="2 3">
    <name type="scientific">Carnegiea gigantea</name>
    <dbReference type="NCBI Taxonomy" id="171969"/>
    <lineage>
        <taxon>Eukaryota</taxon>
        <taxon>Viridiplantae</taxon>
        <taxon>Streptophyta</taxon>
        <taxon>Embryophyta</taxon>
        <taxon>Tracheophyta</taxon>
        <taxon>Spermatophyta</taxon>
        <taxon>Magnoliopsida</taxon>
        <taxon>eudicotyledons</taxon>
        <taxon>Gunneridae</taxon>
        <taxon>Pentapetalae</taxon>
        <taxon>Caryophyllales</taxon>
        <taxon>Cactineae</taxon>
        <taxon>Cactaceae</taxon>
        <taxon>Cactoideae</taxon>
        <taxon>Echinocereeae</taxon>
        <taxon>Carnegiea</taxon>
    </lineage>
</organism>
<name>A0A9Q1JKR3_9CARY</name>
<dbReference type="OrthoDB" id="446723at2759"/>
<evidence type="ECO:0000313" key="3">
    <source>
        <dbReference type="Proteomes" id="UP001153076"/>
    </source>
</evidence>
<reference evidence="2" key="1">
    <citation type="submission" date="2022-04" db="EMBL/GenBank/DDBJ databases">
        <title>Carnegiea gigantea Genome sequencing and assembly v2.</title>
        <authorList>
            <person name="Copetti D."/>
            <person name="Sanderson M.J."/>
            <person name="Burquez A."/>
            <person name="Wojciechowski M.F."/>
        </authorList>
    </citation>
    <scope>NUCLEOTIDE SEQUENCE</scope>
    <source>
        <strain evidence="2">SGP5-SGP5p</strain>
        <tissue evidence="2">Aerial part</tissue>
    </source>
</reference>